<proteinExistence type="inferred from homology"/>
<dbReference type="PANTHER" id="PTHR12413:SF2">
    <property type="entry name" value="DOLICHYL PYROPHOSPHATE GLC1MAN9GLCNAC2 ALPHA-1,3-GLUCOSYLTRANSFERASE-RELATED"/>
    <property type="match status" value="1"/>
</dbReference>
<sequence length="511" mass="58508">MHQLKASGKSPSPTGSFIAGMSWRDYAPLFLFAFLVKLFLIPSYRSTDFEVHRNWLAITHNLPSAKWYYENTSEWTLDYPPFFAWFEWILSHPAQLFDAKMLEIDNLQYASSGTVLFQRLSVMASEMVFFAGALRIVQHVRDRRHRLIFLGIIFWSPGLLFVDHIHFQYNGFLYGIQLFSISAMLQNQPIIGAILFATILNFKHIYLYQAPAYFIYLLRSYCFRADRFSFPNFLLLGAATIGVFTASFGPFIAHIPQIIARLFPFKRGLCHAYWAPNFWALYAFGDRVLIHVARIIGLSAGVETASLTRGLVGDTVFGFLPDIKPVHTLLLTVLSQVPTLWKLWSDPTPARFIDSLILCGFGSFLFGWHVHEKAILLVLIPLSLLVRKSPEYARIFYVLACTGYYSLFPLLFRPAETVIKTITLVAFALFGHHFLAMLHSVHGKSSSDFQVLPWERNYLQGLIPLFLYTELIHPVFLGPDKFQFLPLMLTSIYCSVGILYGWVILYQLGIS</sequence>
<comment type="caution">
    <text evidence="11">Lacks conserved residue(s) required for the propagation of feature annotation.</text>
</comment>
<feature type="transmembrane region" description="Helical" evidence="11">
    <location>
        <begin position="484"/>
        <end position="505"/>
    </location>
</feature>
<dbReference type="Pfam" id="PF03155">
    <property type="entry name" value="Alg6_Alg8"/>
    <property type="match status" value="1"/>
</dbReference>
<evidence type="ECO:0000256" key="8">
    <source>
        <dbReference type="ARBA" id="ARBA00022989"/>
    </source>
</evidence>
<evidence type="ECO:0000313" key="12">
    <source>
        <dbReference type="EMBL" id="KND04706.1"/>
    </source>
</evidence>
<evidence type="ECO:0000313" key="13">
    <source>
        <dbReference type="Proteomes" id="UP000053201"/>
    </source>
</evidence>
<reference evidence="12 13" key="1">
    <citation type="submission" date="2009-08" db="EMBL/GenBank/DDBJ databases">
        <title>The Genome Sequence of Spizellomyces punctatus strain DAOM BR117.</title>
        <authorList>
            <consortium name="The Broad Institute Genome Sequencing Platform"/>
            <person name="Russ C."/>
            <person name="Cuomo C."/>
            <person name="Shea T."/>
            <person name="Young S.K."/>
            <person name="Zeng Q."/>
            <person name="Koehrsen M."/>
            <person name="Haas B."/>
            <person name="Borodovsky M."/>
            <person name="Guigo R."/>
            <person name="Alvarado L."/>
            <person name="Berlin A."/>
            <person name="Bochicchio J."/>
            <person name="Borenstein D."/>
            <person name="Chapman S."/>
            <person name="Chen Z."/>
            <person name="Engels R."/>
            <person name="Freedman E."/>
            <person name="Gellesch M."/>
            <person name="Goldberg J."/>
            <person name="Griggs A."/>
            <person name="Gujja S."/>
            <person name="Heiman D."/>
            <person name="Hepburn T."/>
            <person name="Howarth C."/>
            <person name="Jen D."/>
            <person name="Larson L."/>
            <person name="Lewis B."/>
            <person name="Mehta T."/>
            <person name="Park D."/>
            <person name="Pearson M."/>
            <person name="Roberts A."/>
            <person name="Saif S."/>
            <person name="Shenoy N."/>
            <person name="Sisk P."/>
            <person name="Stolte C."/>
            <person name="Sykes S."/>
            <person name="Thomson T."/>
            <person name="Walk T."/>
            <person name="White J."/>
            <person name="Yandava C."/>
            <person name="Burger G."/>
            <person name="Gray M.W."/>
            <person name="Holland P.W.H."/>
            <person name="King N."/>
            <person name="Lang F.B.F."/>
            <person name="Roger A.J."/>
            <person name="Ruiz-Trillo I."/>
            <person name="Lander E."/>
            <person name="Nusbaum C."/>
        </authorList>
    </citation>
    <scope>NUCLEOTIDE SEQUENCE [LARGE SCALE GENOMIC DNA]</scope>
    <source>
        <strain evidence="12 13">DAOM BR117</strain>
    </source>
</reference>
<dbReference type="EMBL" id="KQ257450">
    <property type="protein sequence ID" value="KND04706.1"/>
    <property type="molecule type" value="Genomic_DNA"/>
</dbReference>
<dbReference type="InterPro" id="IPR004856">
    <property type="entry name" value="Glyco_trans_ALG6/ALG8"/>
</dbReference>
<evidence type="ECO:0000256" key="10">
    <source>
        <dbReference type="ARBA" id="ARBA00047346"/>
    </source>
</evidence>
<dbReference type="eggNOG" id="KOG2576">
    <property type="taxonomic scope" value="Eukaryota"/>
</dbReference>
<dbReference type="GO" id="GO:0005789">
    <property type="term" value="C:endoplasmic reticulum membrane"/>
    <property type="evidence" value="ECO:0007669"/>
    <property type="project" value="UniProtKB-SubCell"/>
</dbReference>
<dbReference type="FunCoup" id="A0A0L0HTN8">
    <property type="interactions" value="394"/>
</dbReference>
<keyword evidence="5 11" id="KW-0808">Transferase</keyword>
<dbReference type="GO" id="GO:0006488">
    <property type="term" value="P:dolichol-linked oligosaccharide biosynthetic process"/>
    <property type="evidence" value="ECO:0007669"/>
    <property type="project" value="EnsemblFungi"/>
</dbReference>
<evidence type="ECO:0000256" key="9">
    <source>
        <dbReference type="ARBA" id="ARBA00023136"/>
    </source>
</evidence>
<comment type="catalytic activity">
    <reaction evidence="10">
        <text>an alpha-D-Glc-(1-&gt;3)-alpha-D-Man-(1-&gt;2)-alpha-D-Man-(1-&gt;2)-alpha-D-Man-(1-&gt;3)-[alpha-D-Man-(1-&gt;2)-alpha-D-Man-(1-&gt;3)-[alpha-D-Man-(1-&gt;2)-alpha-D-Man-(1-&gt;6)]-alpha-D-Man-(1-&gt;6)]-beta-D-Man-(1-&gt;4)-beta-D-GlcNAc-(1-&gt;4)-alpha-D-GlcNAc-diphospho-di-trans,poly-cis-dolichol + a di-trans,poly-cis-dolichyl beta-D-glucosyl phosphate = an alpha-D-Glc-(1-&gt;3)-alpha-D-Glc-(1-&gt;3)-alpha-D-Man-(1-&gt;2)-alpha-D-Man-(1-&gt;2)-alpha-D-Man-(1-&gt;3)-[alpha-D-Man-(1-&gt;2)-alpha-D-Man-(1-&gt;3)-[alpha-D-Man-(1-&gt;2)-alpha-D-Man-(1-&gt;6)]-alpha-D-Man-(1-&gt;6)]-beta-D-Man-(1-&gt;4)-beta-D-GlcNAc-(1-&gt;4)-alpha-D-GlcNAc-diphospho-di-trans,poly-cis-dolichol + a di-trans,poly-cis-dolichyl phosphate + H(+)</text>
        <dbReference type="Rhea" id="RHEA:31307"/>
        <dbReference type="Rhea" id="RHEA-COMP:19498"/>
        <dbReference type="Rhea" id="RHEA-COMP:19502"/>
        <dbReference type="Rhea" id="RHEA-COMP:19521"/>
        <dbReference type="Rhea" id="RHEA-COMP:19522"/>
        <dbReference type="ChEBI" id="CHEBI:15378"/>
        <dbReference type="ChEBI" id="CHEBI:57525"/>
        <dbReference type="ChEBI" id="CHEBI:57683"/>
        <dbReference type="ChEBI" id="CHEBI:132521"/>
        <dbReference type="ChEBI" id="CHEBI:132522"/>
        <dbReference type="EC" id="2.4.1.265"/>
    </reaction>
    <physiologicalReaction direction="left-to-right" evidence="10">
        <dbReference type="Rhea" id="RHEA:31308"/>
    </physiologicalReaction>
</comment>
<evidence type="ECO:0000256" key="3">
    <source>
        <dbReference type="ARBA" id="ARBA00008715"/>
    </source>
</evidence>
<dbReference type="GO" id="GO:0042283">
    <property type="term" value="F:dolichyl pyrophosphate Glc1Man9GlcNAc2 alpha-1,3-glucosyltransferase activity"/>
    <property type="evidence" value="ECO:0007669"/>
    <property type="project" value="UniProtKB-EC"/>
</dbReference>
<evidence type="ECO:0000256" key="4">
    <source>
        <dbReference type="ARBA" id="ARBA00022676"/>
    </source>
</evidence>
<dbReference type="UniPathway" id="UPA00378"/>
<keyword evidence="9 11" id="KW-0472">Membrane</keyword>
<comment type="subcellular location">
    <subcellularLocation>
        <location evidence="1 11">Endoplasmic reticulum membrane</location>
        <topology evidence="1 11">Multi-pass membrane protein</topology>
    </subcellularLocation>
</comment>
<keyword evidence="13" id="KW-1185">Reference proteome</keyword>
<dbReference type="EC" id="2.4.1.-" evidence="11"/>
<evidence type="ECO:0000256" key="11">
    <source>
        <dbReference type="RuleBase" id="RU363110"/>
    </source>
</evidence>
<evidence type="ECO:0000256" key="7">
    <source>
        <dbReference type="ARBA" id="ARBA00022824"/>
    </source>
</evidence>
<feature type="transmembrane region" description="Helical" evidence="11">
    <location>
        <begin position="418"/>
        <end position="438"/>
    </location>
</feature>
<dbReference type="AlphaFoldDB" id="A0A0L0HTN8"/>
<dbReference type="RefSeq" id="XP_016612745.1">
    <property type="nucleotide sequence ID" value="XM_016748742.1"/>
</dbReference>
<comment type="pathway">
    <text evidence="2 11">Protein modification; protein glycosylation.</text>
</comment>
<evidence type="ECO:0000256" key="1">
    <source>
        <dbReference type="ARBA" id="ARBA00004477"/>
    </source>
</evidence>
<organism evidence="12 13">
    <name type="scientific">Spizellomyces punctatus (strain DAOM BR117)</name>
    <dbReference type="NCBI Taxonomy" id="645134"/>
    <lineage>
        <taxon>Eukaryota</taxon>
        <taxon>Fungi</taxon>
        <taxon>Fungi incertae sedis</taxon>
        <taxon>Chytridiomycota</taxon>
        <taxon>Chytridiomycota incertae sedis</taxon>
        <taxon>Chytridiomycetes</taxon>
        <taxon>Spizellomycetales</taxon>
        <taxon>Spizellomycetaceae</taxon>
        <taxon>Spizellomyces</taxon>
    </lineage>
</organism>
<dbReference type="OrthoDB" id="1689333at2759"/>
<dbReference type="GeneID" id="27684143"/>
<feature type="transmembrane region" description="Helical" evidence="11">
    <location>
        <begin position="233"/>
        <end position="253"/>
    </location>
</feature>
<dbReference type="VEuPathDB" id="FungiDB:SPPG_00415"/>
<evidence type="ECO:0000256" key="2">
    <source>
        <dbReference type="ARBA" id="ARBA00004922"/>
    </source>
</evidence>
<dbReference type="InParanoid" id="A0A0L0HTN8"/>
<feature type="transmembrane region" description="Helical" evidence="11">
    <location>
        <begin position="391"/>
        <end position="411"/>
    </location>
</feature>
<accession>A0A0L0HTN8</accession>
<feature type="transmembrane region" description="Helical" evidence="11">
    <location>
        <begin position="147"/>
        <end position="167"/>
    </location>
</feature>
<keyword evidence="6 11" id="KW-0812">Transmembrane</keyword>
<evidence type="ECO:0000256" key="5">
    <source>
        <dbReference type="ARBA" id="ARBA00022679"/>
    </source>
</evidence>
<evidence type="ECO:0000256" key="6">
    <source>
        <dbReference type="ARBA" id="ARBA00022692"/>
    </source>
</evidence>
<name>A0A0L0HTN8_SPIPD</name>
<keyword evidence="4 11" id="KW-0328">Glycosyltransferase</keyword>
<comment type="similarity">
    <text evidence="3 11">Belongs to the ALG6/ALG8 glucosyltransferase family.</text>
</comment>
<feature type="transmembrane region" description="Helical" evidence="11">
    <location>
        <begin position="458"/>
        <end position="477"/>
    </location>
</feature>
<dbReference type="Proteomes" id="UP000053201">
    <property type="component" value="Unassembled WGS sequence"/>
</dbReference>
<dbReference type="OMA" id="YHSTDFD"/>
<gene>
    <name evidence="12" type="ORF">SPPG_00415</name>
</gene>
<dbReference type="STRING" id="645134.A0A0L0HTN8"/>
<protein>
    <recommendedName>
        <fullName evidence="11">Alpha-1,3-glucosyltransferase</fullName>
        <ecNumber evidence="11">2.4.1.-</ecNumber>
    </recommendedName>
</protein>
<keyword evidence="8 11" id="KW-1133">Transmembrane helix</keyword>
<feature type="transmembrane region" description="Helical" evidence="11">
    <location>
        <begin position="26"/>
        <end position="44"/>
    </location>
</feature>
<dbReference type="PANTHER" id="PTHR12413">
    <property type="entry name" value="DOLICHYL GLYCOSYLTRANSFERASE"/>
    <property type="match status" value="1"/>
</dbReference>
<keyword evidence="7 11" id="KW-0256">Endoplasmic reticulum</keyword>